<dbReference type="Pfam" id="PF13180">
    <property type="entry name" value="PDZ_2"/>
    <property type="match status" value="1"/>
</dbReference>
<feature type="compositionally biased region" description="Pro residues" evidence="4">
    <location>
        <begin position="13"/>
        <end position="27"/>
    </location>
</feature>
<dbReference type="InterPro" id="IPR001940">
    <property type="entry name" value="Peptidase_S1C"/>
</dbReference>
<dbReference type="EMBL" id="CP032624">
    <property type="protein sequence ID" value="AYG02738.1"/>
    <property type="molecule type" value="Genomic_DNA"/>
</dbReference>
<feature type="region of interest" description="Disordered" evidence="4">
    <location>
        <begin position="1"/>
        <end position="41"/>
    </location>
</feature>
<dbReference type="PROSITE" id="PS50106">
    <property type="entry name" value="PDZ"/>
    <property type="match status" value="1"/>
</dbReference>
<sequence length="394" mass="38932">MSERMPGADRPEPQPAGSPQPSAPTPAEPEGGAPQPPAKHPLGRRLRWTLIGTVVAALVLGAAGGAGTALALHGTGAVSANASTASGCDTVHIARTVLPTVVTVSTVSASGASGVGSGEVIRANGYIVTNNHVISSAADGGEISVTFSNGATLPAELTGRDPRTDLAVLKVDANRSLPVLTFANSDRVVVGQPVVALGAPLGLSSTVTSGIVSALDRNVPVPSDGGTTTVLQGALQTDASINPGNSGGALVDCRGRLIGVNTAIATVPNEAGQGGGGSVGIGFAVPANLTALIATRIIRGEPLGHAYVGMQVAPVTTQSGQPVGLFVQAVSSDGPAEAAGLQVGDIITHVQGHRATDLSSISALVSTAQPGDRVSVTYVRDGSSHDTTITLGTQ</sequence>
<feature type="compositionally biased region" description="Basic and acidic residues" evidence="4">
    <location>
        <begin position="1"/>
        <end position="12"/>
    </location>
</feature>
<dbReference type="Gene3D" id="2.30.42.10">
    <property type="match status" value="1"/>
</dbReference>
<dbReference type="AlphaFoldDB" id="A0A387BJ59"/>
<keyword evidence="5" id="KW-0472">Membrane</keyword>
<gene>
    <name evidence="7" type="ORF">D7I44_03845</name>
</gene>
<keyword evidence="3" id="KW-0378">Hydrolase</keyword>
<dbReference type="SMART" id="SM00228">
    <property type="entry name" value="PDZ"/>
    <property type="match status" value="1"/>
</dbReference>
<proteinExistence type="inferred from homology"/>
<keyword evidence="5" id="KW-1133">Transmembrane helix</keyword>
<dbReference type="SUPFAM" id="SSF50156">
    <property type="entry name" value="PDZ domain-like"/>
    <property type="match status" value="1"/>
</dbReference>
<evidence type="ECO:0000256" key="5">
    <source>
        <dbReference type="SAM" id="Phobius"/>
    </source>
</evidence>
<dbReference type="InterPro" id="IPR001478">
    <property type="entry name" value="PDZ"/>
</dbReference>
<dbReference type="GO" id="GO:0006508">
    <property type="term" value="P:proteolysis"/>
    <property type="evidence" value="ECO:0007669"/>
    <property type="project" value="UniProtKB-KW"/>
</dbReference>
<dbReference type="SUPFAM" id="SSF50494">
    <property type="entry name" value="Trypsin-like serine proteases"/>
    <property type="match status" value="1"/>
</dbReference>
<evidence type="ECO:0000259" key="6">
    <source>
        <dbReference type="PROSITE" id="PS50106"/>
    </source>
</evidence>
<protein>
    <submittedName>
        <fullName evidence="7">PDZ domain-containing protein</fullName>
    </submittedName>
</protein>
<dbReference type="InterPro" id="IPR051201">
    <property type="entry name" value="Chloro_Bact_Ser_Proteases"/>
</dbReference>
<keyword evidence="2" id="KW-0645">Protease</keyword>
<keyword evidence="5" id="KW-0812">Transmembrane</keyword>
<keyword evidence="8" id="KW-1185">Reference proteome</keyword>
<name>A0A387BJ59_9MICO</name>
<organism evidence="7 8">
    <name type="scientific">Gryllotalpicola protaetiae</name>
    <dbReference type="NCBI Taxonomy" id="2419771"/>
    <lineage>
        <taxon>Bacteria</taxon>
        <taxon>Bacillati</taxon>
        <taxon>Actinomycetota</taxon>
        <taxon>Actinomycetes</taxon>
        <taxon>Micrococcales</taxon>
        <taxon>Microbacteriaceae</taxon>
        <taxon>Gryllotalpicola</taxon>
    </lineage>
</organism>
<evidence type="ECO:0000256" key="2">
    <source>
        <dbReference type="ARBA" id="ARBA00022670"/>
    </source>
</evidence>
<dbReference type="PANTHER" id="PTHR43343:SF3">
    <property type="entry name" value="PROTEASE DO-LIKE 8, CHLOROPLASTIC"/>
    <property type="match status" value="1"/>
</dbReference>
<reference evidence="7 8" key="1">
    <citation type="submission" date="2018-09" db="EMBL/GenBank/DDBJ databases">
        <title>Genome sequencing of strain 2DFW10M-5.</title>
        <authorList>
            <person name="Heo J."/>
            <person name="Kim S.-J."/>
            <person name="Kwon S.-W."/>
        </authorList>
    </citation>
    <scope>NUCLEOTIDE SEQUENCE [LARGE SCALE GENOMIC DNA]</scope>
    <source>
        <strain evidence="7 8">2DFW10M-5</strain>
    </source>
</reference>
<dbReference type="GO" id="GO:0004252">
    <property type="term" value="F:serine-type endopeptidase activity"/>
    <property type="evidence" value="ECO:0007669"/>
    <property type="project" value="InterPro"/>
</dbReference>
<evidence type="ECO:0000256" key="4">
    <source>
        <dbReference type="SAM" id="MobiDB-lite"/>
    </source>
</evidence>
<feature type="domain" description="PDZ" evidence="6">
    <location>
        <begin position="294"/>
        <end position="382"/>
    </location>
</feature>
<comment type="similarity">
    <text evidence="1">Belongs to the peptidase S1C family.</text>
</comment>
<evidence type="ECO:0000313" key="7">
    <source>
        <dbReference type="EMBL" id="AYG02738.1"/>
    </source>
</evidence>
<evidence type="ECO:0000256" key="1">
    <source>
        <dbReference type="ARBA" id="ARBA00010541"/>
    </source>
</evidence>
<dbReference type="PANTHER" id="PTHR43343">
    <property type="entry name" value="PEPTIDASE S12"/>
    <property type="match status" value="1"/>
</dbReference>
<dbReference type="Proteomes" id="UP000275069">
    <property type="component" value="Chromosome"/>
</dbReference>
<dbReference type="KEGG" id="gry:D7I44_03845"/>
<dbReference type="Gene3D" id="2.40.10.10">
    <property type="entry name" value="Trypsin-like serine proteases"/>
    <property type="match status" value="2"/>
</dbReference>
<evidence type="ECO:0000256" key="3">
    <source>
        <dbReference type="ARBA" id="ARBA00022801"/>
    </source>
</evidence>
<dbReference type="OrthoDB" id="9758917at2"/>
<dbReference type="InterPro" id="IPR036034">
    <property type="entry name" value="PDZ_sf"/>
</dbReference>
<dbReference type="InterPro" id="IPR043504">
    <property type="entry name" value="Peptidase_S1_PA_chymotrypsin"/>
</dbReference>
<feature type="transmembrane region" description="Helical" evidence="5">
    <location>
        <begin position="48"/>
        <end position="72"/>
    </location>
</feature>
<evidence type="ECO:0000313" key="8">
    <source>
        <dbReference type="Proteomes" id="UP000275069"/>
    </source>
</evidence>
<dbReference type="Pfam" id="PF13365">
    <property type="entry name" value="Trypsin_2"/>
    <property type="match status" value="1"/>
</dbReference>
<dbReference type="InterPro" id="IPR009003">
    <property type="entry name" value="Peptidase_S1_PA"/>
</dbReference>
<accession>A0A387BJ59</accession>
<dbReference type="PRINTS" id="PR00834">
    <property type="entry name" value="PROTEASES2C"/>
</dbReference>